<dbReference type="Proteomes" id="UP000033648">
    <property type="component" value="Unassembled WGS sequence"/>
</dbReference>
<accession>A0A0F4KTG4</accession>
<organism evidence="5 6">
    <name type="scientific">Bifidobacterium asteroides</name>
    <dbReference type="NCBI Taxonomy" id="1684"/>
    <lineage>
        <taxon>Bacteria</taxon>
        <taxon>Bacillati</taxon>
        <taxon>Actinomycetota</taxon>
        <taxon>Actinomycetes</taxon>
        <taxon>Bifidobacteriales</taxon>
        <taxon>Bifidobacteriaceae</taxon>
        <taxon>Bifidobacterium</taxon>
    </lineage>
</organism>
<proteinExistence type="predicted"/>
<dbReference type="Gene3D" id="2.60.120.10">
    <property type="entry name" value="Jelly Rolls"/>
    <property type="match status" value="1"/>
</dbReference>
<dbReference type="EMBL" id="JWME01000013">
    <property type="protein sequence ID" value="KJY49299.1"/>
    <property type="molecule type" value="Genomic_DNA"/>
</dbReference>
<dbReference type="Gene3D" id="1.10.10.60">
    <property type="entry name" value="Homeodomain-like"/>
    <property type="match status" value="2"/>
</dbReference>
<keyword evidence="2" id="KW-0238">DNA-binding</keyword>
<dbReference type="SUPFAM" id="SSF51215">
    <property type="entry name" value="Regulatory protein AraC"/>
    <property type="match status" value="1"/>
</dbReference>
<dbReference type="PANTHER" id="PTHR43280">
    <property type="entry name" value="ARAC-FAMILY TRANSCRIPTIONAL REGULATOR"/>
    <property type="match status" value="1"/>
</dbReference>
<dbReference type="Pfam" id="PF02311">
    <property type="entry name" value="AraC_binding"/>
    <property type="match status" value="1"/>
</dbReference>
<evidence type="ECO:0000256" key="3">
    <source>
        <dbReference type="ARBA" id="ARBA00023163"/>
    </source>
</evidence>
<feature type="domain" description="HTH araC/xylS-type" evidence="4">
    <location>
        <begin position="170"/>
        <end position="267"/>
    </location>
</feature>
<evidence type="ECO:0000256" key="1">
    <source>
        <dbReference type="ARBA" id="ARBA00023015"/>
    </source>
</evidence>
<dbReference type="InterPro" id="IPR014710">
    <property type="entry name" value="RmlC-like_jellyroll"/>
</dbReference>
<keyword evidence="1" id="KW-0805">Transcription regulation</keyword>
<dbReference type="PATRIC" id="fig|1684.4.peg.1500"/>
<dbReference type="InterPro" id="IPR009057">
    <property type="entry name" value="Homeodomain-like_sf"/>
</dbReference>
<dbReference type="InterPro" id="IPR003313">
    <property type="entry name" value="AraC-bd"/>
</dbReference>
<dbReference type="GO" id="GO:0003700">
    <property type="term" value="F:DNA-binding transcription factor activity"/>
    <property type="evidence" value="ECO:0007669"/>
    <property type="project" value="InterPro"/>
</dbReference>
<gene>
    <name evidence="5" type="ORF">JF69_13950</name>
</gene>
<dbReference type="PROSITE" id="PS01124">
    <property type="entry name" value="HTH_ARAC_FAMILY_2"/>
    <property type="match status" value="1"/>
</dbReference>
<dbReference type="PANTHER" id="PTHR43280:SF28">
    <property type="entry name" value="HTH-TYPE TRANSCRIPTIONAL ACTIVATOR RHAS"/>
    <property type="match status" value="1"/>
</dbReference>
<keyword evidence="3" id="KW-0804">Transcription</keyword>
<evidence type="ECO:0000256" key="2">
    <source>
        <dbReference type="ARBA" id="ARBA00023125"/>
    </source>
</evidence>
<dbReference type="OrthoDB" id="3186094at2"/>
<dbReference type="SUPFAM" id="SSF46689">
    <property type="entry name" value="Homeodomain-like"/>
    <property type="match status" value="2"/>
</dbReference>
<name>A0A0F4KTG4_9BIFI</name>
<dbReference type="GO" id="GO:0043565">
    <property type="term" value="F:sequence-specific DNA binding"/>
    <property type="evidence" value="ECO:0007669"/>
    <property type="project" value="InterPro"/>
</dbReference>
<evidence type="ECO:0000259" key="4">
    <source>
        <dbReference type="PROSITE" id="PS01124"/>
    </source>
</evidence>
<protein>
    <recommendedName>
        <fullName evidence="4">HTH araC/xylS-type domain-containing protein</fullName>
    </recommendedName>
</protein>
<dbReference type="SMART" id="SM00342">
    <property type="entry name" value="HTH_ARAC"/>
    <property type="match status" value="1"/>
</dbReference>
<sequence>MRDKDVRILWISGKSYQLGDEIAKHKHKFCQLQFFMSGSEQLTYDGQLIDLKKNHLFIVFEGTSHGYVFLQGSTVLDIKFVVESGLYEIIRPVLECRDFYIDAPMLLMIIQQLHTAATLGGCELGEVRPLFMDSLLKLLLLGLYQEQIERQPFAYVEPLFTKTQDNSKIKSMIDYLTNHYAEEIRLEDLSEHFHFSESYITRIFRDAIQLTPNQVLQEIRLNRGMSLLKSTNYSVERIAQSVGWSFNYFSRVFKRQKGMTPTDYRNMKQTIVDGLILSKDFDLSLEPTTEKLS</sequence>
<dbReference type="AlphaFoldDB" id="A0A0F4KTG4"/>
<evidence type="ECO:0000313" key="6">
    <source>
        <dbReference type="Proteomes" id="UP000033648"/>
    </source>
</evidence>
<dbReference type="Pfam" id="PF12833">
    <property type="entry name" value="HTH_18"/>
    <property type="match status" value="1"/>
</dbReference>
<dbReference type="InterPro" id="IPR018060">
    <property type="entry name" value="HTH_AraC"/>
</dbReference>
<comment type="caution">
    <text evidence="5">The sequence shown here is derived from an EMBL/GenBank/DDBJ whole genome shotgun (WGS) entry which is preliminary data.</text>
</comment>
<dbReference type="InterPro" id="IPR037923">
    <property type="entry name" value="HTH-like"/>
</dbReference>
<reference evidence="5 6" key="1">
    <citation type="submission" date="2014-12" db="EMBL/GenBank/DDBJ databases">
        <title>Comparative genomics of the lactic acid bacteria isolated from the honey bee gut.</title>
        <authorList>
            <person name="Ellegaard K.M."/>
            <person name="Tamarit D."/>
            <person name="Javelind E."/>
            <person name="Olofsson T."/>
            <person name="Andersson S.G."/>
            <person name="Vasquez A."/>
        </authorList>
    </citation>
    <scope>NUCLEOTIDE SEQUENCE [LARGE SCALE GENOMIC DNA]</scope>
    <source>
        <strain evidence="5 6">Bin2</strain>
    </source>
</reference>
<evidence type="ECO:0000313" key="5">
    <source>
        <dbReference type="EMBL" id="KJY49299.1"/>
    </source>
</evidence>